<feature type="compositionally biased region" description="Acidic residues" evidence="8">
    <location>
        <begin position="90"/>
        <end position="105"/>
    </location>
</feature>
<feature type="region of interest" description="Disordered" evidence="8">
    <location>
        <begin position="804"/>
        <end position="834"/>
    </location>
</feature>
<keyword evidence="4" id="KW-0747">Spliceosome</keyword>
<evidence type="ECO:0000256" key="1">
    <source>
        <dbReference type="ARBA" id="ARBA00004123"/>
    </source>
</evidence>
<dbReference type="Pfam" id="PF12457">
    <property type="entry name" value="TIP_N"/>
    <property type="match status" value="1"/>
</dbReference>
<feature type="compositionally biased region" description="Acidic residues" evidence="8">
    <location>
        <begin position="118"/>
        <end position="127"/>
    </location>
</feature>
<dbReference type="InterPro" id="IPR022159">
    <property type="entry name" value="STIP/TFIP11_N"/>
</dbReference>
<dbReference type="Proteomes" id="UP001152300">
    <property type="component" value="Unassembled WGS sequence"/>
</dbReference>
<dbReference type="Pfam" id="PF07842">
    <property type="entry name" value="GCFC"/>
    <property type="match status" value="1"/>
</dbReference>
<evidence type="ECO:0000256" key="2">
    <source>
        <dbReference type="ARBA" id="ARBA00010900"/>
    </source>
</evidence>
<evidence type="ECO:0000256" key="3">
    <source>
        <dbReference type="ARBA" id="ARBA00022664"/>
    </source>
</evidence>
<feature type="compositionally biased region" description="Gly residues" evidence="8">
    <location>
        <begin position="204"/>
        <end position="214"/>
    </location>
</feature>
<dbReference type="OrthoDB" id="10264588at2759"/>
<evidence type="ECO:0000256" key="6">
    <source>
        <dbReference type="ARBA" id="ARBA00023242"/>
    </source>
</evidence>
<dbReference type="AlphaFoldDB" id="A0A9X0AC03"/>
<dbReference type="InterPro" id="IPR000467">
    <property type="entry name" value="G_patch_dom"/>
</dbReference>
<dbReference type="GO" id="GO:0003676">
    <property type="term" value="F:nucleic acid binding"/>
    <property type="evidence" value="ECO:0007669"/>
    <property type="project" value="InterPro"/>
</dbReference>
<feature type="coiled-coil region" evidence="7">
    <location>
        <begin position="383"/>
        <end position="431"/>
    </location>
</feature>
<dbReference type="PANTHER" id="PTHR23329">
    <property type="entry name" value="TUFTELIN-INTERACTING PROTEIN 11-RELATED"/>
    <property type="match status" value="1"/>
</dbReference>
<feature type="compositionally biased region" description="Gly residues" evidence="8">
    <location>
        <begin position="133"/>
        <end position="142"/>
    </location>
</feature>
<keyword evidence="3" id="KW-0507">mRNA processing</keyword>
<keyword evidence="5" id="KW-0508">mRNA splicing</keyword>
<feature type="compositionally biased region" description="Low complexity" evidence="8">
    <location>
        <begin position="811"/>
        <end position="820"/>
    </location>
</feature>
<feature type="compositionally biased region" description="Polar residues" evidence="8">
    <location>
        <begin position="301"/>
        <end position="312"/>
    </location>
</feature>
<dbReference type="SMART" id="SM00443">
    <property type="entry name" value="G_patch"/>
    <property type="match status" value="1"/>
</dbReference>
<feature type="region of interest" description="Disordered" evidence="8">
    <location>
        <begin position="260"/>
        <end position="327"/>
    </location>
</feature>
<evidence type="ECO:0000256" key="4">
    <source>
        <dbReference type="ARBA" id="ARBA00022728"/>
    </source>
</evidence>
<gene>
    <name evidence="10" type="ORF">OCU04_012937</name>
</gene>
<name>A0A9X0AC03_9HELO</name>
<evidence type="ECO:0000313" key="10">
    <source>
        <dbReference type="EMBL" id="KAJ8058078.1"/>
    </source>
</evidence>
<organism evidence="10 11">
    <name type="scientific">Sclerotinia nivalis</name>
    <dbReference type="NCBI Taxonomy" id="352851"/>
    <lineage>
        <taxon>Eukaryota</taxon>
        <taxon>Fungi</taxon>
        <taxon>Dikarya</taxon>
        <taxon>Ascomycota</taxon>
        <taxon>Pezizomycotina</taxon>
        <taxon>Leotiomycetes</taxon>
        <taxon>Helotiales</taxon>
        <taxon>Sclerotiniaceae</taxon>
        <taxon>Sclerotinia</taxon>
    </lineage>
</organism>
<dbReference type="GO" id="GO:0071008">
    <property type="term" value="C:U2-type post-mRNA release spliceosomal complex"/>
    <property type="evidence" value="ECO:0007669"/>
    <property type="project" value="TreeGrafter"/>
</dbReference>
<keyword evidence="7" id="KW-0175">Coiled coil</keyword>
<evidence type="ECO:0000259" key="9">
    <source>
        <dbReference type="PROSITE" id="PS50174"/>
    </source>
</evidence>
<feature type="domain" description="G-patch" evidence="9">
    <location>
        <begin position="219"/>
        <end position="265"/>
    </location>
</feature>
<protein>
    <recommendedName>
        <fullName evidence="9">G-patch domain-containing protein</fullName>
    </recommendedName>
</protein>
<dbReference type="PROSITE" id="PS50174">
    <property type="entry name" value="G_PATCH"/>
    <property type="match status" value="1"/>
</dbReference>
<reference evidence="10" key="1">
    <citation type="submission" date="2022-11" db="EMBL/GenBank/DDBJ databases">
        <title>Genome Resource of Sclerotinia nivalis Strain SnTB1, a Plant Pathogen Isolated from American Ginseng.</title>
        <authorList>
            <person name="Fan S."/>
        </authorList>
    </citation>
    <scope>NUCLEOTIDE SEQUENCE</scope>
    <source>
        <strain evidence="10">SnTB1</strain>
    </source>
</reference>
<evidence type="ECO:0000313" key="11">
    <source>
        <dbReference type="Proteomes" id="UP001152300"/>
    </source>
</evidence>
<sequence length="926" mass="103108">MSMNAFPRDSSDESSSDENDFLHPSTDPREEFADYNPRKRRRTGRNAKESAALGVFGSESEDEGGPGKRWKKKSLRGKGMSFVAGGERAVEDDEEDDDEDDDDDKAVETGANNGKEDADMEDDEEESNAPRGLGFGAAGQGLGFQSPAPTKSKNIGLGSNTSTPLGRGFVPSSANNPILLNDDDPQDLTPRIARPSAFSTPSNGRGGNKAGGGATPVNSMSFAARMMAKMGYKEGQGLGKEGQGRSGVIEVTLRPQGVGLGSVAEKSKQEKEEEKRQAKLRGEKIEDSDEERRKRRRKPKTSGTDSGMSGVSTPRKAAKPKYRTVEEVQRAAPGLEIPEAFAPILDMTGPGQKLLTSTSGLLTPTAGPPKTESVEEIENRKLARRAQNDLSAFVEEWKNLEERKAYTEMELIQQQQELDEEQRQYEQMKLFAESIQGIAKAVQDGQWDPVIEALKTVDGLDISGANEELSNIAVAAVHPFLRQASEGWQPLEDPKLNGMVPNLYKIRHILGAVTDDKAIVSQDSFMNASHKNRVKSTTPYESMIYKIIFPKIVSSINKSWDVYNPAPVLAFLDAWQGLLPKFVRSQILDQAIVGKLNDAVSSWNPKKRRNHELPHLWLFPWLQYLPAYHADPKSSTGLVSDVKRKFRHLIDSWDFHRGVIPGLEQWREVLHPSSNNDTWTPLIMNHVLPSMAKFLKNEKNFLVDPNDQAPYMSSLQGIFAWKDILKSRIVGQVLIETVFPMWHNVLHQWLTVVGHNVEIGQWFKWWRDSVFPAEIRDLREIQQEFEKGHEMIKRALALGEKAKTHLPAPGTSSTSSQSTQIPLSEEKPKDKQISEDVSFREKIEDWCIENDLQFLPEKKVLHSAGPLYRVTAAGNGKGGVLVYFRGEKLVALQSRGGGKEKVEVGIEWEREEGRDVLLGMAWVGVK</sequence>
<evidence type="ECO:0000256" key="5">
    <source>
        <dbReference type="ARBA" id="ARBA00023187"/>
    </source>
</evidence>
<keyword evidence="11" id="KW-1185">Reference proteome</keyword>
<comment type="subcellular location">
    <subcellularLocation>
        <location evidence="1">Nucleus</location>
    </subcellularLocation>
</comment>
<dbReference type="Pfam" id="PF01585">
    <property type="entry name" value="G-patch"/>
    <property type="match status" value="1"/>
</dbReference>
<feature type="compositionally biased region" description="Basic and acidic residues" evidence="8">
    <location>
        <begin position="824"/>
        <end position="834"/>
    </location>
</feature>
<dbReference type="InterPro" id="IPR022783">
    <property type="entry name" value="GCFC_dom"/>
</dbReference>
<dbReference type="InterPro" id="IPR045211">
    <property type="entry name" value="TFP11/STIP/Ntr1"/>
</dbReference>
<evidence type="ECO:0000256" key="8">
    <source>
        <dbReference type="SAM" id="MobiDB-lite"/>
    </source>
</evidence>
<dbReference type="PANTHER" id="PTHR23329:SF1">
    <property type="entry name" value="TUFTELIN-INTERACTING PROTEIN 11"/>
    <property type="match status" value="1"/>
</dbReference>
<dbReference type="EMBL" id="JAPEIS010000017">
    <property type="protein sequence ID" value="KAJ8058078.1"/>
    <property type="molecule type" value="Genomic_DNA"/>
</dbReference>
<comment type="caution">
    <text evidence="10">The sequence shown here is derived from an EMBL/GenBank/DDBJ whole genome shotgun (WGS) entry which is preliminary data.</text>
</comment>
<feature type="compositionally biased region" description="Polar residues" evidence="8">
    <location>
        <begin position="147"/>
        <end position="164"/>
    </location>
</feature>
<feature type="region of interest" description="Disordered" evidence="8">
    <location>
        <begin position="1"/>
        <end position="217"/>
    </location>
</feature>
<feature type="compositionally biased region" description="Basic and acidic residues" evidence="8">
    <location>
        <begin position="265"/>
        <end position="285"/>
    </location>
</feature>
<comment type="similarity">
    <text evidence="2">Belongs to the TFP11/STIP family.</text>
</comment>
<proteinExistence type="inferred from homology"/>
<accession>A0A9X0AC03</accession>
<keyword evidence="6" id="KW-0539">Nucleus</keyword>
<evidence type="ECO:0000256" key="7">
    <source>
        <dbReference type="SAM" id="Coils"/>
    </source>
</evidence>
<dbReference type="GO" id="GO:0000390">
    <property type="term" value="P:spliceosomal complex disassembly"/>
    <property type="evidence" value="ECO:0007669"/>
    <property type="project" value="InterPro"/>
</dbReference>